<proteinExistence type="predicted"/>
<protein>
    <recommendedName>
        <fullName evidence="2">Mei2-like C-terminal RNA recognition motif domain-containing protein</fullName>
    </recommendedName>
</protein>
<organism evidence="3 4">
    <name type="scientific">Prorocentrum cordatum</name>
    <dbReference type="NCBI Taxonomy" id="2364126"/>
    <lineage>
        <taxon>Eukaryota</taxon>
        <taxon>Sar</taxon>
        <taxon>Alveolata</taxon>
        <taxon>Dinophyceae</taxon>
        <taxon>Prorocentrales</taxon>
        <taxon>Prorocentraceae</taxon>
        <taxon>Prorocentrum</taxon>
    </lineage>
</organism>
<evidence type="ECO:0000259" key="2">
    <source>
        <dbReference type="Pfam" id="PF04059"/>
    </source>
</evidence>
<name>A0ABN9T3X3_9DINO</name>
<reference evidence="3" key="1">
    <citation type="submission" date="2023-10" db="EMBL/GenBank/DDBJ databases">
        <authorList>
            <person name="Chen Y."/>
            <person name="Shah S."/>
            <person name="Dougan E. K."/>
            <person name="Thang M."/>
            <person name="Chan C."/>
        </authorList>
    </citation>
    <scope>NUCLEOTIDE SEQUENCE [LARGE SCALE GENOMIC DNA]</scope>
</reference>
<evidence type="ECO:0000313" key="4">
    <source>
        <dbReference type="Proteomes" id="UP001189429"/>
    </source>
</evidence>
<dbReference type="SUPFAM" id="SSF54928">
    <property type="entry name" value="RNA-binding domain, RBD"/>
    <property type="match status" value="1"/>
</dbReference>
<dbReference type="InterPro" id="IPR035979">
    <property type="entry name" value="RBD_domain_sf"/>
</dbReference>
<keyword evidence="4" id="KW-1185">Reference proteome</keyword>
<evidence type="ECO:0000256" key="1">
    <source>
        <dbReference type="SAM" id="MobiDB-lite"/>
    </source>
</evidence>
<dbReference type="InterPro" id="IPR007201">
    <property type="entry name" value="Mei2-like_Rrm_C"/>
</dbReference>
<accession>A0ABN9T3X3</accession>
<evidence type="ECO:0000313" key="3">
    <source>
        <dbReference type="EMBL" id="CAK0839608.1"/>
    </source>
</evidence>
<feature type="domain" description="Mei2-like C-terminal RNA recognition motif" evidence="2">
    <location>
        <begin position="183"/>
        <end position="278"/>
    </location>
</feature>
<dbReference type="Gene3D" id="3.30.70.330">
    <property type="match status" value="1"/>
</dbReference>
<dbReference type="EMBL" id="CAUYUJ010014308">
    <property type="protein sequence ID" value="CAK0839608.1"/>
    <property type="molecule type" value="Genomic_DNA"/>
</dbReference>
<dbReference type="InterPro" id="IPR012677">
    <property type="entry name" value="Nucleotide-bd_a/b_plait_sf"/>
</dbReference>
<comment type="caution">
    <text evidence="3">The sequence shown here is derived from an EMBL/GenBank/DDBJ whole genome shotgun (WGS) entry which is preliminary data.</text>
</comment>
<gene>
    <name evidence="3" type="ORF">PCOR1329_LOCUS35257</name>
</gene>
<dbReference type="Pfam" id="PF04059">
    <property type="entry name" value="RRM_2"/>
    <property type="match status" value="1"/>
</dbReference>
<sequence length="335" mass="36421">MAEQFVSIGHQTIQIKPGFNDALLELSGQREEAHSTVSTGMCRTNSCASILWQDDERESHDAFPLGSGPGCWGDIEDSDDEDWVKSPLMYSYIQSSAGASRSHSASVSADAEEKTSAPSEAGLDQTSSGRTPLRCNASLFVPCSSRVSNMCTQGLCSFEHVGAHRCFTAPGTLPSRSTDDQNTTVMMRNLPCPLLRDDLIDAMDKHGFAGCYNIVFLPRDYNTGVGLGYAFVDLSSREEADRFTLAFEGFCDWPKPSSKVCSVVWSRTQGLSANIARYRNNPVMSEGFPDSFKPVLFAGNVRVPFPGPTWLPTEPTAQHTAACVPGPWPAARRSP</sequence>
<dbReference type="Proteomes" id="UP001189429">
    <property type="component" value="Unassembled WGS sequence"/>
</dbReference>
<feature type="region of interest" description="Disordered" evidence="1">
    <location>
        <begin position="101"/>
        <end position="128"/>
    </location>
</feature>